<gene>
    <name evidence="2" type="ORF">Pyn_00843</name>
</gene>
<dbReference type="AlphaFoldDB" id="A0A314UT59"/>
<feature type="region of interest" description="Disordered" evidence="1">
    <location>
        <begin position="16"/>
        <end position="75"/>
    </location>
</feature>
<sequence>MGVHFRFGFDRATLACSSRGRDRHTSSNSSSRGCDRHTSSNSSRHPKKEENDEIYPDYVPTTSRSSSFGNSNHGR</sequence>
<protein>
    <submittedName>
        <fullName evidence="2">Uncharacterized protein</fullName>
    </submittedName>
</protein>
<reference evidence="2 3" key="1">
    <citation type="submission" date="2018-02" db="EMBL/GenBank/DDBJ databases">
        <title>Draft genome of wild Prunus yedoensis var. nudiflora.</title>
        <authorList>
            <person name="Baek S."/>
            <person name="Kim J.-H."/>
            <person name="Choi K."/>
            <person name="Kim G.-B."/>
            <person name="Cho A."/>
            <person name="Jang H."/>
            <person name="Shin C.-H."/>
            <person name="Yu H.-J."/>
            <person name="Mun J.-H."/>
        </authorList>
    </citation>
    <scope>NUCLEOTIDE SEQUENCE [LARGE SCALE GENOMIC DNA]</scope>
    <source>
        <strain evidence="3">cv. Jeju island</strain>
        <tissue evidence="2">Leaf</tissue>
    </source>
</reference>
<dbReference type="EMBL" id="PJQY01003377">
    <property type="protein sequence ID" value="PQM37929.1"/>
    <property type="molecule type" value="Genomic_DNA"/>
</dbReference>
<evidence type="ECO:0000256" key="1">
    <source>
        <dbReference type="SAM" id="MobiDB-lite"/>
    </source>
</evidence>
<proteinExistence type="predicted"/>
<name>A0A314UT59_PRUYE</name>
<dbReference type="Proteomes" id="UP000250321">
    <property type="component" value="Unassembled WGS sequence"/>
</dbReference>
<evidence type="ECO:0000313" key="3">
    <source>
        <dbReference type="Proteomes" id="UP000250321"/>
    </source>
</evidence>
<accession>A0A314UT59</accession>
<feature type="compositionally biased region" description="Polar residues" evidence="1">
    <location>
        <begin position="60"/>
        <end position="75"/>
    </location>
</feature>
<comment type="caution">
    <text evidence="2">The sequence shown here is derived from an EMBL/GenBank/DDBJ whole genome shotgun (WGS) entry which is preliminary data.</text>
</comment>
<evidence type="ECO:0000313" key="2">
    <source>
        <dbReference type="EMBL" id="PQM37929.1"/>
    </source>
</evidence>
<organism evidence="2 3">
    <name type="scientific">Prunus yedoensis var. nudiflora</name>
    <dbReference type="NCBI Taxonomy" id="2094558"/>
    <lineage>
        <taxon>Eukaryota</taxon>
        <taxon>Viridiplantae</taxon>
        <taxon>Streptophyta</taxon>
        <taxon>Embryophyta</taxon>
        <taxon>Tracheophyta</taxon>
        <taxon>Spermatophyta</taxon>
        <taxon>Magnoliopsida</taxon>
        <taxon>eudicotyledons</taxon>
        <taxon>Gunneridae</taxon>
        <taxon>Pentapetalae</taxon>
        <taxon>rosids</taxon>
        <taxon>fabids</taxon>
        <taxon>Rosales</taxon>
        <taxon>Rosaceae</taxon>
        <taxon>Amygdaloideae</taxon>
        <taxon>Amygdaleae</taxon>
        <taxon>Prunus</taxon>
    </lineage>
</organism>
<keyword evidence="3" id="KW-1185">Reference proteome</keyword>